<name>A0A927BP31_STRGL</name>
<dbReference type="EMBL" id="JACWUS010000012">
    <property type="protein sequence ID" value="MBD2830262.1"/>
    <property type="molecule type" value="Genomic_DNA"/>
</dbReference>
<comment type="caution">
    <text evidence="1">The sequence shown here is derived from an EMBL/GenBank/DDBJ whole genome shotgun (WGS) entry which is preliminary data.</text>
</comment>
<reference evidence="1" key="1">
    <citation type="journal article" date="2020" name="PLoS ONE">
        <title>Isolation and characterization of Streptomyces bacteriophages and Streptomyces strains encoding biosynthetic arsenals: Streptomyces strains and phages for antibiotic discovery.</title>
        <authorList>
            <person name="Montano E.T."/>
            <person name="Nideffer J.F."/>
            <person name="Brumage L."/>
            <person name="Erb M."/>
            <person name="Derman A.I."/>
            <person name="Davis J.P."/>
            <person name="Estrada E."/>
            <person name="Fu S."/>
            <person name="Le D."/>
            <person name="Vuppala A."/>
            <person name="Tran C."/>
            <person name="Luterstein E."/>
            <person name="Lakkaraju S."/>
            <person name="Panchagnula S."/>
            <person name="Ren C."/>
            <person name="Doan J."/>
            <person name="Tran S."/>
            <person name="Soriano J."/>
            <person name="Fujita Y."/>
            <person name="Gutala P."/>
            <person name="Fujii Q."/>
            <person name="Lee M."/>
            <person name="Bui A."/>
            <person name="Villarreal C."/>
            <person name="Shing S.R."/>
            <person name="Kim S."/>
            <person name="Freeman D."/>
            <person name="Racha V."/>
            <person name="Ho A."/>
            <person name="Kumar P."/>
            <person name="Falah K."/>
            <person name="Dawson T."/>
            <person name="Enustun E."/>
            <person name="Prichard A."/>
            <person name="Gomez A."/>
            <person name="Khanna K."/>
            <person name="Trigg S."/>
            <person name="Fernandez L."/>
            <person name="Pogliano K."/>
            <person name="Pogliano J."/>
        </authorList>
    </citation>
    <scope>NUCLEOTIDE SEQUENCE</scope>
    <source>
        <strain evidence="1">QF2</strain>
    </source>
</reference>
<proteinExistence type="predicted"/>
<gene>
    <name evidence="1" type="ORF">ID875_25710</name>
</gene>
<dbReference type="AlphaFoldDB" id="A0A927BP31"/>
<sequence>MRGIDSVTVRVRNTTKVTGLDGLDPGRVSVTVEGRRKGGLLTSFRDQRP</sequence>
<protein>
    <submittedName>
        <fullName evidence="1">Uncharacterized protein</fullName>
    </submittedName>
</protein>
<evidence type="ECO:0000313" key="1">
    <source>
        <dbReference type="EMBL" id="MBD2830262.1"/>
    </source>
</evidence>
<accession>A0A927BP31</accession>
<organism evidence="1">
    <name type="scientific">Streptomyces globisporus</name>
    <dbReference type="NCBI Taxonomy" id="1908"/>
    <lineage>
        <taxon>Bacteria</taxon>
        <taxon>Bacillati</taxon>
        <taxon>Actinomycetota</taxon>
        <taxon>Actinomycetes</taxon>
        <taxon>Kitasatosporales</taxon>
        <taxon>Streptomycetaceae</taxon>
        <taxon>Streptomyces</taxon>
    </lineage>
</organism>